<organism evidence="2 3">
    <name type="scientific">Neoarthrinium moseri</name>
    <dbReference type="NCBI Taxonomy" id="1658444"/>
    <lineage>
        <taxon>Eukaryota</taxon>
        <taxon>Fungi</taxon>
        <taxon>Dikarya</taxon>
        <taxon>Ascomycota</taxon>
        <taxon>Pezizomycotina</taxon>
        <taxon>Sordariomycetes</taxon>
        <taxon>Xylariomycetidae</taxon>
        <taxon>Amphisphaeriales</taxon>
        <taxon>Apiosporaceae</taxon>
        <taxon>Neoarthrinium</taxon>
    </lineage>
</organism>
<protein>
    <recommendedName>
        <fullName evidence="1">BAH domain-containing protein</fullName>
    </recommendedName>
</protein>
<dbReference type="InterPro" id="IPR011011">
    <property type="entry name" value="Znf_FYVE_PHD"/>
</dbReference>
<evidence type="ECO:0000259" key="1">
    <source>
        <dbReference type="PROSITE" id="PS51038"/>
    </source>
</evidence>
<keyword evidence="3" id="KW-1185">Reference proteome</keyword>
<accession>A0A9Q0AJ58</accession>
<dbReference type="InterPro" id="IPR043151">
    <property type="entry name" value="BAH_sf"/>
</dbReference>
<dbReference type="Proteomes" id="UP000829685">
    <property type="component" value="Unassembled WGS sequence"/>
</dbReference>
<dbReference type="CDD" id="cd04370">
    <property type="entry name" value="BAH"/>
    <property type="match status" value="1"/>
</dbReference>
<feature type="domain" description="BAH" evidence="1">
    <location>
        <begin position="56"/>
        <end position="176"/>
    </location>
</feature>
<evidence type="ECO:0000313" key="2">
    <source>
        <dbReference type="EMBL" id="KAI1861520.1"/>
    </source>
</evidence>
<dbReference type="PANTHER" id="PTHR46364">
    <property type="entry name" value="OS08G0421900 PROTEIN"/>
    <property type="match status" value="1"/>
</dbReference>
<dbReference type="EMBL" id="JAFIMR010000029">
    <property type="protein sequence ID" value="KAI1861520.1"/>
    <property type="molecule type" value="Genomic_DNA"/>
</dbReference>
<evidence type="ECO:0000313" key="3">
    <source>
        <dbReference type="Proteomes" id="UP000829685"/>
    </source>
</evidence>
<gene>
    <name evidence="2" type="ORF">JX265_009487</name>
</gene>
<dbReference type="AlphaFoldDB" id="A0A9Q0AJ58"/>
<reference evidence="2" key="1">
    <citation type="submission" date="2021-03" db="EMBL/GenBank/DDBJ databases">
        <title>Revisited historic fungal species revealed as producer of novel bioactive compounds through whole genome sequencing and comparative genomics.</title>
        <authorList>
            <person name="Vignolle G.A."/>
            <person name="Hochenegger N."/>
            <person name="Mach R.L."/>
            <person name="Mach-Aigner A.R."/>
            <person name="Javad Rahimi M."/>
            <person name="Salim K.A."/>
            <person name="Chan C.M."/>
            <person name="Lim L.B.L."/>
            <person name="Cai F."/>
            <person name="Druzhinina I.S."/>
            <person name="U'Ren J.M."/>
            <person name="Derntl C."/>
        </authorList>
    </citation>
    <scope>NUCLEOTIDE SEQUENCE</scope>
    <source>
        <strain evidence="2">TUCIM 5799</strain>
    </source>
</reference>
<proteinExistence type="predicted"/>
<name>A0A9Q0AJ58_9PEZI</name>
<comment type="caution">
    <text evidence="2">The sequence shown here is derived from an EMBL/GenBank/DDBJ whole genome shotgun (WGS) entry which is preliminary data.</text>
</comment>
<dbReference type="Gene3D" id="2.30.30.490">
    <property type="match status" value="1"/>
</dbReference>
<dbReference type="InterPro" id="IPR001025">
    <property type="entry name" value="BAH_dom"/>
</dbReference>
<sequence>MNRLACPNLPVSWTAVLHLSPGFIIEYPEEGMKISDRLGISWEKMKRYKSAKLDNHQYSVGSFVEVATSEGECVVAYILEVRASDKNHVSVGVAWMYRPKELGKYTCDGKVLEGKQAYHGASELIASNHVDIIPALSLIQPVQVQQWREDGDDANVEGYYWRQGVNIHTKELSSAKKYCICQSPENPDEKMLCCTNEECMVWIHYRCIANITKKTAWENEIKRLKDTKVNHDDDDKQDITTSETGMRPKRQVCRPFSYLQAEEPWRKLFQAHITAEDGTKPSILISKGGEKVSEGPIICPKCDKSID</sequence>
<dbReference type="PROSITE" id="PS51038">
    <property type="entry name" value="BAH"/>
    <property type="match status" value="1"/>
</dbReference>
<dbReference type="GO" id="GO:0003682">
    <property type="term" value="F:chromatin binding"/>
    <property type="evidence" value="ECO:0007669"/>
    <property type="project" value="InterPro"/>
</dbReference>
<dbReference type="Gene3D" id="3.30.40.10">
    <property type="entry name" value="Zinc/RING finger domain, C3HC4 (zinc finger)"/>
    <property type="match status" value="1"/>
</dbReference>
<dbReference type="InterPro" id="IPR013083">
    <property type="entry name" value="Znf_RING/FYVE/PHD"/>
</dbReference>
<dbReference type="SUPFAM" id="SSF57903">
    <property type="entry name" value="FYVE/PHD zinc finger"/>
    <property type="match status" value="1"/>
</dbReference>